<name>A0A699JWJ4_TANCI</name>
<reference evidence="1" key="1">
    <citation type="journal article" date="2019" name="Sci. Rep.">
        <title>Draft genome of Tanacetum cinerariifolium, the natural source of mosquito coil.</title>
        <authorList>
            <person name="Yamashiro T."/>
            <person name="Shiraishi A."/>
            <person name="Satake H."/>
            <person name="Nakayama K."/>
        </authorList>
    </citation>
    <scope>NUCLEOTIDE SEQUENCE</scope>
</reference>
<dbReference type="EMBL" id="BKCJ010455753">
    <property type="protein sequence ID" value="GFA61606.1"/>
    <property type="molecule type" value="Genomic_DNA"/>
</dbReference>
<proteinExistence type="predicted"/>
<protein>
    <submittedName>
        <fullName evidence="1">Uncharacterized protein</fullName>
    </submittedName>
</protein>
<sequence>MSKNVETIENVIEDDSYFITKVVDNDLGALEMFAKHFMGGGGLVVLGGRSSRESKRVCEEVGGVEKISSTGSKLMVRGDDCLEGCVGASGGEVSRGGDDFGVSKSLLGEILEVVIGESSEETFGDDEGAIW</sequence>
<comment type="caution">
    <text evidence="1">The sequence shown here is derived from an EMBL/GenBank/DDBJ whole genome shotgun (WGS) entry which is preliminary data.</text>
</comment>
<gene>
    <name evidence="1" type="ORF">Tci_633578</name>
</gene>
<accession>A0A699JWJ4</accession>
<organism evidence="1">
    <name type="scientific">Tanacetum cinerariifolium</name>
    <name type="common">Dalmatian daisy</name>
    <name type="synonym">Chrysanthemum cinerariifolium</name>
    <dbReference type="NCBI Taxonomy" id="118510"/>
    <lineage>
        <taxon>Eukaryota</taxon>
        <taxon>Viridiplantae</taxon>
        <taxon>Streptophyta</taxon>
        <taxon>Embryophyta</taxon>
        <taxon>Tracheophyta</taxon>
        <taxon>Spermatophyta</taxon>
        <taxon>Magnoliopsida</taxon>
        <taxon>eudicotyledons</taxon>
        <taxon>Gunneridae</taxon>
        <taxon>Pentapetalae</taxon>
        <taxon>asterids</taxon>
        <taxon>campanulids</taxon>
        <taxon>Asterales</taxon>
        <taxon>Asteraceae</taxon>
        <taxon>Asteroideae</taxon>
        <taxon>Anthemideae</taxon>
        <taxon>Anthemidinae</taxon>
        <taxon>Tanacetum</taxon>
    </lineage>
</organism>
<evidence type="ECO:0000313" key="1">
    <source>
        <dbReference type="EMBL" id="GFA61606.1"/>
    </source>
</evidence>
<dbReference type="AlphaFoldDB" id="A0A699JWJ4"/>